<dbReference type="Proteomes" id="UP000031546">
    <property type="component" value="Unassembled WGS sequence"/>
</dbReference>
<comment type="subcellular location">
    <subcellularLocation>
        <location evidence="1 8">Cell membrane</location>
        <topology evidence="1 8">Multi-pass membrane protein</topology>
    </subcellularLocation>
</comment>
<evidence type="ECO:0000313" key="12">
    <source>
        <dbReference type="Proteomes" id="UP000031546"/>
    </source>
</evidence>
<reference evidence="10 12" key="1">
    <citation type="submission" date="2015-01" db="EMBL/GenBank/DDBJ databases">
        <title>Genome sequences of high lactate-tolerant strain Salinicoccus roseus W12 with industrial interest.</title>
        <authorList>
            <person name="Wang H."/>
            <person name="Yu B."/>
        </authorList>
    </citation>
    <scope>NUCLEOTIDE SEQUENCE [LARGE SCALE GENOMIC DNA]</scope>
    <source>
        <strain evidence="10 12">W12</strain>
    </source>
</reference>
<keyword evidence="13" id="KW-1185">Reference proteome</keyword>
<feature type="transmembrane region" description="Helical" evidence="8">
    <location>
        <begin position="181"/>
        <end position="199"/>
    </location>
</feature>
<evidence type="ECO:0000256" key="4">
    <source>
        <dbReference type="ARBA" id="ARBA00022475"/>
    </source>
</evidence>
<keyword evidence="7 8" id="KW-0472">Membrane</keyword>
<keyword evidence="5 8" id="KW-0812">Transmembrane</keyword>
<feature type="transmembrane region" description="Helical" evidence="8">
    <location>
        <begin position="241"/>
        <end position="259"/>
    </location>
</feature>
<dbReference type="PROSITE" id="PS51012">
    <property type="entry name" value="ABC_TM2"/>
    <property type="match status" value="1"/>
</dbReference>
<evidence type="ECO:0000256" key="2">
    <source>
        <dbReference type="ARBA" id="ARBA00007783"/>
    </source>
</evidence>
<dbReference type="InterPro" id="IPR013525">
    <property type="entry name" value="ABC2_TM"/>
</dbReference>
<comment type="similarity">
    <text evidence="2 8">Belongs to the ABC-2 integral membrane protein family.</text>
</comment>
<dbReference type="InterPro" id="IPR047817">
    <property type="entry name" value="ABC2_TM_bact-type"/>
</dbReference>
<dbReference type="Proteomes" id="UP000527860">
    <property type="component" value="Unassembled WGS sequence"/>
</dbReference>
<keyword evidence="4 8" id="KW-1003">Cell membrane</keyword>
<dbReference type="GeneID" id="77844297"/>
<protein>
    <recommendedName>
        <fullName evidence="8">Transport permease protein</fullName>
    </recommendedName>
</protein>
<dbReference type="GO" id="GO:0015920">
    <property type="term" value="P:lipopolysaccharide transport"/>
    <property type="evidence" value="ECO:0007669"/>
    <property type="project" value="TreeGrafter"/>
</dbReference>
<dbReference type="AlphaFoldDB" id="A0A0C2E829"/>
<dbReference type="PANTHER" id="PTHR30413:SF10">
    <property type="entry name" value="CAPSULE POLYSACCHARIDE EXPORT INNER-MEMBRANE PROTEIN CTRC"/>
    <property type="match status" value="1"/>
</dbReference>
<feature type="domain" description="ABC transmembrane type-2" evidence="9">
    <location>
        <begin position="35"/>
        <end position="261"/>
    </location>
</feature>
<feature type="transmembrane region" description="Helical" evidence="8">
    <location>
        <begin position="113"/>
        <end position="138"/>
    </location>
</feature>
<feature type="transmembrane region" description="Helical" evidence="8">
    <location>
        <begin position="37"/>
        <end position="59"/>
    </location>
</feature>
<evidence type="ECO:0000313" key="10">
    <source>
        <dbReference type="EMBL" id="KIH71462.1"/>
    </source>
</evidence>
<reference evidence="11" key="2">
    <citation type="submission" date="2020-04" db="EMBL/GenBank/DDBJ databases">
        <authorList>
            <person name="Tanveer F."/>
            <person name="Xie Y."/>
            <person name="Shinwari Z.K."/>
        </authorList>
    </citation>
    <scope>NUCLEOTIDE SEQUENCE</scope>
    <source>
        <strain evidence="11">MOSEL-ME25</strain>
    </source>
</reference>
<feature type="transmembrane region" description="Helical" evidence="8">
    <location>
        <begin position="150"/>
        <end position="174"/>
    </location>
</feature>
<dbReference type="Pfam" id="PF01061">
    <property type="entry name" value="ABC2_membrane"/>
    <property type="match status" value="1"/>
</dbReference>
<proteinExistence type="inferred from homology"/>
<evidence type="ECO:0000256" key="1">
    <source>
        <dbReference type="ARBA" id="ARBA00004651"/>
    </source>
</evidence>
<feature type="transmembrane region" description="Helical" evidence="8">
    <location>
        <begin position="71"/>
        <end position="92"/>
    </location>
</feature>
<dbReference type="GO" id="GO:0005886">
    <property type="term" value="C:plasma membrane"/>
    <property type="evidence" value="ECO:0007669"/>
    <property type="project" value="UniProtKB-SubCell"/>
</dbReference>
<dbReference type="GO" id="GO:0140359">
    <property type="term" value="F:ABC-type transporter activity"/>
    <property type="evidence" value="ECO:0007669"/>
    <property type="project" value="InterPro"/>
</dbReference>
<evidence type="ECO:0000313" key="11">
    <source>
        <dbReference type="EMBL" id="MDB0579529.1"/>
    </source>
</evidence>
<dbReference type="STRING" id="45670.SN16_01920"/>
<sequence>MKKIFDIFKEQWIHRHLIWQLSIYQIKSQYANHYLGVFWNILQPAMQVLIYYIVFGMGLRGVRGDIGEIPFIMHLISGLFPWLFLSQGINAASNSIQSQLSLVTKMKFPSSTLISIAVVNNIINLLMTTLLILVLSVWNGYSEPVHYLGFIYFLIASYSFIFAFGLIMSSLVILVRDMKNVLQNVIRMFFFLTPIFWSLEGVHPLLQTITAFNPFAYLVMNYRQAFVLSDAPLYGDFGDHLYFWSLTLLLLYVGVHIHYRFRNKLIDYL</sequence>
<evidence type="ECO:0000259" key="9">
    <source>
        <dbReference type="PROSITE" id="PS51012"/>
    </source>
</evidence>
<evidence type="ECO:0000256" key="5">
    <source>
        <dbReference type="ARBA" id="ARBA00022692"/>
    </source>
</evidence>
<reference evidence="11" key="3">
    <citation type="submission" date="2022-12" db="EMBL/GenBank/DDBJ databases">
        <title>Genome analysis and biological profiling of marine Salinicoccus roseus MOSEL-ME25.</title>
        <authorList>
            <person name="Mirza F.T."/>
            <person name="Xie Y."/>
            <person name="Shinwari Z.K."/>
        </authorList>
    </citation>
    <scope>NUCLEOTIDE SEQUENCE</scope>
    <source>
        <strain evidence="11">MOSEL-ME25</strain>
    </source>
</reference>
<organism evidence="10 12">
    <name type="scientific">Salinicoccus roseus</name>
    <dbReference type="NCBI Taxonomy" id="45670"/>
    <lineage>
        <taxon>Bacteria</taxon>
        <taxon>Bacillati</taxon>
        <taxon>Bacillota</taxon>
        <taxon>Bacilli</taxon>
        <taxon>Bacillales</taxon>
        <taxon>Staphylococcaceae</taxon>
        <taxon>Salinicoccus</taxon>
    </lineage>
</organism>
<evidence type="ECO:0000256" key="8">
    <source>
        <dbReference type="RuleBase" id="RU361157"/>
    </source>
</evidence>
<evidence type="ECO:0000256" key="6">
    <source>
        <dbReference type="ARBA" id="ARBA00022989"/>
    </source>
</evidence>
<keyword evidence="3 8" id="KW-0813">Transport</keyword>
<dbReference type="RefSeq" id="WP_040104926.1">
    <property type="nucleotide sequence ID" value="NZ_JABEVU030000001.1"/>
</dbReference>
<evidence type="ECO:0000256" key="7">
    <source>
        <dbReference type="ARBA" id="ARBA00023136"/>
    </source>
</evidence>
<name>A0A0C2E829_9STAP</name>
<evidence type="ECO:0000313" key="13">
    <source>
        <dbReference type="Proteomes" id="UP000527860"/>
    </source>
</evidence>
<dbReference type="OrthoDB" id="9794365at2"/>
<dbReference type="EMBL" id="JXII01000002">
    <property type="protein sequence ID" value="KIH71462.1"/>
    <property type="molecule type" value="Genomic_DNA"/>
</dbReference>
<comment type="caution">
    <text evidence="10">The sequence shown here is derived from an EMBL/GenBank/DDBJ whole genome shotgun (WGS) entry which is preliminary data.</text>
</comment>
<gene>
    <name evidence="11" type="ORF">F7P68_0003225</name>
    <name evidence="10" type="ORF">SN16_01920</name>
</gene>
<keyword evidence="6 8" id="KW-1133">Transmembrane helix</keyword>
<accession>A0A0C2E829</accession>
<dbReference type="EMBL" id="JABEVU030000001">
    <property type="protein sequence ID" value="MDB0579529.1"/>
    <property type="molecule type" value="Genomic_DNA"/>
</dbReference>
<evidence type="ECO:0000256" key="3">
    <source>
        <dbReference type="ARBA" id="ARBA00022448"/>
    </source>
</evidence>
<dbReference type="PANTHER" id="PTHR30413">
    <property type="entry name" value="INNER MEMBRANE TRANSPORT PERMEASE"/>
    <property type="match status" value="1"/>
</dbReference>